<accession>A0ABW7VPN8</accession>
<proteinExistence type="predicted"/>
<comment type="caution">
    <text evidence="2">The sequence shown here is derived from an EMBL/GenBank/DDBJ whole genome shotgun (WGS) entry which is preliminary data.</text>
</comment>
<feature type="region of interest" description="Disordered" evidence="1">
    <location>
        <begin position="1466"/>
        <end position="1485"/>
    </location>
</feature>
<feature type="region of interest" description="Disordered" evidence="1">
    <location>
        <begin position="583"/>
        <end position="672"/>
    </location>
</feature>
<keyword evidence="3" id="KW-1185">Reference proteome</keyword>
<protein>
    <submittedName>
        <fullName evidence="2">Uncharacterized protein</fullName>
    </submittedName>
</protein>
<dbReference type="Proteomes" id="UP001611397">
    <property type="component" value="Unassembled WGS sequence"/>
</dbReference>
<feature type="compositionally biased region" description="Low complexity" evidence="1">
    <location>
        <begin position="1"/>
        <end position="19"/>
    </location>
</feature>
<dbReference type="RefSeq" id="WP_208616776.1">
    <property type="nucleotide sequence ID" value="NZ_JBIRUT010000038.1"/>
</dbReference>
<feature type="compositionally biased region" description="Basic and acidic residues" evidence="1">
    <location>
        <begin position="623"/>
        <end position="637"/>
    </location>
</feature>
<dbReference type="EMBL" id="JBIRWM010000049">
    <property type="protein sequence ID" value="MFI2162846.1"/>
    <property type="molecule type" value="Genomic_DNA"/>
</dbReference>
<feature type="compositionally biased region" description="Basic and acidic residues" evidence="1">
    <location>
        <begin position="602"/>
        <end position="617"/>
    </location>
</feature>
<evidence type="ECO:0000313" key="2">
    <source>
        <dbReference type="EMBL" id="MFI2162846.1"/>
    </source>
</evidence>
<feature type="compositionally biased region" description="Polar residues" evidence="1">
    <location>
        <begin position="43"/>
        <end position="52"/>
    </location>
</feature>
<evidence type="ECO:0000313" key="3">
    <source>
        <dbReference type="Proteomes" id="UP001611397"/>
    </source>
</evidence>
<feature type="region of interest" description="Disordered" evidence="1">
    <location>
        <begin position="1"/>
        <end position="82"/>
    </location>
</feature>
<reference evidence="2 3" key="1">
    <citation type="submission" date="2024-10" db="EMBL/GenBank/DDBJ databases">
        <title>The Natural Products Discovery Center: Release of the First 8490 Sequenced Strains for Exploring Actinobacteria Biosynthetic Diversity.</title>
        <authorList>
            <person name="Kalkreuter E."/>
            <person name="Kautsar S.A."/>
            <person name="Yang D."/>
            <person name="Bader C.D."/>
            <person name="Teijaro C.N."/>
            <person name="Fluegel L."/>
            <person name="Davis C.M."/>
            <person name="Simpson J.R."/>
            <person name="Lauterbach L."/>
            <person name="Steele A.D."/>
            <person name="Gui C."/>
            <person name="Meng S."/>
            <person name="Li G."/>
            <person name="Viehrig K."/>
            <person name="Ye F."/>
            <person name="Su P."/>
            <person name="Kiefer A.F."/>
            <person name="Nichols A."/>
            <person name="Cepeda A.J."/>
            <person name="Yan W."/>
            <person name="Fan B."/>
            <person name="Jiang Y."/>
            <person name="Adhikari A."/>
            <person name="Zheng C.-J."/>
            <person name="Schuster L."/>
            <person name="Cowan T.M."/>
            <person name="Smanski M.J."/>
            <person name="Chevrette M.G."/>
            <person name="De Carvalho L.P.S."/>
            <person name="Shen B."/>
        </authorList>
    </citation>
    <scope>NUCLEOTIDE SEQUENCE [LARGE SCALE GENOMIC DNA]</scope>
    <source>
        <strain evidence="2 3">NPDC020295</strain>
    </source>
</reference>
<gene>
    <name evidence="2" type="ORF">ACH49L_45880</name>
</gene>
<sequence length="1485" mass="161399">MSSQPEHTTPPTTRTNHTPQQATEPAIQTGKAPAPRAAEQPTAPAQSTASQKAPNGPGGPAQPATEAGTPAQAGPTPWLAPDIDLYHSVNSELREHYAAPQADPVHLTPQEVTALRAEATAEYGAALSRNTKDLAGQLVDHYLDHGLGGLPGGTLGWEIEDRHRITFEGNVPPKGTVLVKGNGIELQIDSHRFYRIHDGRLIGSADTALELTPTGRSQPTGEAHMIVEIVSSPYRIMAGEERPGVDEGIVASEKARHSLSFADKSRTPVSLASLFLESEGWTVTENGQTAIVWPAVDREGHLAYPQYTAGVPIDGGNGFLDFVEENIDTHGPEVPVGSVSSPHEERNRWRQLLSRAHDRPAEVASGSSRRRAIESSVASFGEGQDLPLAAASGTDVSMASYEDGELPLLRAEYLREVEEDLGSYAELATFEGVRIEDAARVLYARRRAIGVKYKNMTPEEKRAAIFERNLRKYGDPLGASVVAPRALGLPGGMPAARQTVTLSATGLQTQTSHTQTAEADDVAMATAEGVTHPSSLVSDPEPLTGDASQGLPPGTAASSPAMHRPGETGRADQAALWRERLNPPLSDASEGTVVDTTVADSARSRAVDDGEAQRRGDLATTRRANDQRDVSTRKLADADILPFSTHQVFAPPEPARHSGSIASDTQRDAVDRVKDDNSAISTDESLAQERGAEKIPAHLTEATSDFPDVIFAPGGGAFDLAAKSAEAVSPRVYRERDWADLHEVVAQTLKAHRDQWPSTGDALADEKRTSLSPHELSMQKCLTLLQTLRGVLYPQGIAPAYVVDDEILNGRTQRNGIIPGFDWRAVSKWDDVTRALMHETTGRGSTAFVLARRPMGLGHAFAAHVLRTADNAGEVVWIDLQNSNPADRMSTTPPRIPPTETQVVIVDGFGRIAKDSLPDYQLSTAAALVDPSESRRYGRAGAEYEFRVSIGLADDTRIYGETIARHRNGSEFKVDTNTFYRVASDIYRSLAVAQKAGRKAGISSPKKEKHVILELVLAPFSVLPSEGLQGSQTLEDALRFVSTTSRTLASAARGVTIGQVLREEEGWTVEEQFLHKEIIPLADAGNDAYTQFTIGVPVDGLLSLLRLTEARGDDSRSFALFPASRVFGMRLAEWFVRTKTGLDLSEGEINLLTVDPGVREVWGYGWLLFNHLAIRPLFHRYKLSGLFKNMLPAASRHELGYVRDVLKSDVANFFEAHAQEIEHMFLVALWEFFREIEPDIPTRPDPAALSFSLYFDEENGVDVQARDYLTYILTGRSSGWYPSHAHTLGMVHYDMDSHLGVPLALLELRHFGGKGGRMSEAESASHLRKVSEVASACFEDHVRQGRSGRSDDLKEIVQVVQSHRHISRVSPLLEIIPELVKITPWHRSVDSSDILFLAHSLVAVAVTGTPLAEQAGEKLGLVTREVEAALTARPLPPYLANLRMQERLQGAAEAVRNIIATQAFRTPRPLPTSSPVSGNEAARLR</sequence>
<name>A0ABW7VPN8_STROI</name>
<organism evidence="2 3">
    <name type="scientific">Streptomyces olivaceoviridis</name>
    <name type="common">Streptomyces corchorusii</name>
    <dbReference type="NCBI Taxonomy" id="1921"/>
    <lineage>
        <taxon>Bacteria</taxon>
        <taxon>Bacillati</taxon>
        <taxon>Actinomycetota</taxon>
        <taxon>Actinomycetes</taxon>
        <taxon>Kitasatosporales</taxon>
        <taxon>Streptomycetaceae</taxon>
        <taxon>Streptomyces</taxon>
    </lineage>
</organism>
<feature type="region of interest" description="Disordered" evidence="1">
    <location>
        <begin position="528"/>
        <end position="571"/>
    </location>
</feature>
<evidence type="ECO:0000256" key="1">
    <source>
        <dbReference type="SAM" id="MobiDB-lite"/>
    </source>
</evidence>